<reference evidence="8" key="1">
    <citation type="submission" date="2023-06" db="EMBL/GenBank/DDBJ databases">
        <title>Genome-scale phylogeny and comparative genomics of the fungal order Sordariales.</title>
        <authorList>
            <consortium name="Lawrence Berkeley National Laboratory"/>
            <person name="Hensen N."/>
            <person name="Bonometti L."/>
            <person name="Westerberg I."/>
            <person name="Brannstrom I.O."/>
            <person name="Guillou S."/>
            <person name="Cros-Aarteil S."/>
            <person name="Calhoun S."/>
            <person name="Haridas S."/>
            <person name="Kuo A."/>
            <person name="Mondo S."/>
            <person name="Pangilinan J."/>
            <person name="Riley R."/>
            <person name="Labutti K."/>
            <person name="Andreopoulos B."/>
            <person name="Lipzen A."/>
            <person name="Chen C."/>
            <person name="Yanf M."/>
            <person name="Daum C."/>
            <person name="Ng V."/>
            <person name="Clum A."/>
            <person name="Steindorff A."/>
            <person name="Ohm R."/>
            <person name="Martin F."/>
            <person name="Silar P."/>
            <person name="Natvig D."/>
            <person name="Lalanne C."/>
            <person name="Gautier V."/>
            <person name="Ament-Velasquez S.L."/>
            <person name="Kruys A."/>
            <person name="Hutchinson M.I."/>
            <person name="Powell A.J."/>
            <person name="Barry K."/>
            <person name="Miller A.N."/>
            <person name="Grigoriev I.V."/>
            <person name="Debuchy R."/>
            <person name="Gladieux P."/>
            <person name="Thoren M.H."/>
            <person name="Johannesson H."/>
        </authorList>
    </citation>
    <scope>NUCLEOTIDE SEQUENCE</scope>
    <source>
        <strain evidence="8">CBS 540.89</strain>
    </source>
</reference>
<dbReference type="InterPro" id="IPR050339">
    <property type="entry name" value="CC_SR_Kinase"/>
</dbReference>
<dbReference type="GO" id="GO:0110031">
    <property type="term" value="P:negative regulation of G2/MI transition of meiotic cell cycle"/>
    <property type="evidence" value="ECO:0007669"/>
    <property type="project" value="TreeGrafter"/>
</dbReference>
<evidence type="ECO:0000256" key="4">
    <source>
        <dbReference type="ARBA" id="ARBA00022840"/>
    </source>
</evidence>
<feature type="compositionally biased region" description="Low complexity" evidence="6">
    <location>
        <begin position="300"/>
        <end position="311"/>
    </location>
</feature>
<feature type="region of interest" description="Disordered" evidence="6">
    <location>
        <begin position="104"/>
        <end position="158"/>
    </location>
</feature>
<dbReference type="SUPFAM" id="SSF56112">
    <property type="entry name" value="Protein kinase-like (PK-like)"/>
    <property type="match status" value="1"/>
</dbReference>
<dbReference type="PANTHER" id="PTHR11042">
    <property type="entry name" value="EUKARYOTIC TRANSLATION INITIATION FACTOR 2-ALPHA KINASE EIF2-ALPHA KINASE -RELATED"/>
    <property type="match status" value="1"/>
</dbReference>
<gene>
    <name evidence="8" type="ORF">B0T21DRAFT_298301</name>
</gene>
<keyword evidence="9" id="KW-1185">Reference proteome</keyword>
<feature type="compositionally biased region" description="Low complexity" evidence="6">
    <location>
        <begin position="27"/>
        <end position="48"/>
    </location>
</feature>
<feature type="domain" description="Protein kinase" evidence="7">
    <location>
        <begin position="781"/>
        <end position="1120"/>
    </location>
</feature>
<feature type="region of interest" description="Disordered" evidence="6">
    <location>
        <begin position="1"/>
        <end position="83"/>
    </location>
</feature>
<dbReference type="AlphaFoldDB" id="A0AA40A3T8"/>
<dbReference type="PANTHER" id="PTHR11042:SF196">
    <property type="entry name" value="MITOSIS INHIBITOR PROTEIN KINASE SWE1"/>
    <property type="match status" value="1"/>
</dbReference>
<keyword evidence="1" id="KW-0808">Transferase</keyword>
<feature type="compositionally biased region" description="Low complexity" evidence="6">
    <location>
        <begin position="386"/>
        <end position="403"/>
    </location>
</feature>
<dbReference type="GO" id="GO:0005737">
    <property type="term" value="C:cytoplasm"/>
    <property type="evidence" value="ECO:0007669"/>
    <property type="project" value="TreeGrafter"/>
</dbReference>
<dbReference type="SMART" id="SM00220">
    <property type="entry name" value="S_TKc"/>
    <property type="match status" value="1"/>
</dbReference>
<feature type="compositionally biased region" description="Acidic residues" evidence="6">
    <location>
        <begin position="1145"/>
        <end position="1156"/>
    </location>
</feature>
<evidence type="ECO:0000256" key="1">
    <source>
        <dbReference type="ARBA" id="ARBA00022679"/>
    </source>
</evidence>
<sequence length="1156" mass="124531">GALTLPSPTHVHHDVSSAVRSLRRSLSRSPSKFRLSGAASPTPAAPASFRQSPTPSRSAHFEHPASTPIPATPAALAGPFSPTSFSAPQQGIVGNPFINKPNIKLSVRSTRSKPLARPLSRSRGSPKSPLKRVFGPSADAGNLLPTSHSAPEARGQENKSFREFALALSPTSRRNLEKPTRHSVHLDISGSSKAGVAKFHNHDPFPAISVSPLKRSDATMSLGQTAFGSPVAKRRSLHGISSMDKEPTIFDHQTPAAQESQQQGFDIHEDANQEYELTGSSVSPTPDPLASPTPSSMQHRSSSLRRSTLQQRHGDGRSSWGRRAGERAQMTIEAASPMAARSRPRLSLDQYVPVATESPFTHQGPLPPASAHFLAHKAREQFQPHPLSRSLTQSSSNSSLPDDSPTHVPVQFGEKPRVPLNFSKSLPPGARPPAKDSDDVATPNYKQAKPFQAAFMSTGLVSKMNRNPELGPPKHPGAKVNPMPDTPCKKQYSSATYPPNLSGGRRQSRMSFGSPSTPFSSNGAPPTSSLFFQQVRAGHMRKSSLLSLDGDDLGASHDDFPPPTPTKNIFRHLTSSAQSARTPDGSPSFATPAVPFSLNSARTPAQTTTPSFTPPGAPQTTTPSFTPPGAPQEQGDGHQVPEPIVRPSTPFSSGSPFLSASFPVLNSSHTPASSFTTPAPRTRTTPVLFQTASNGSNQYILPNPDASASPLAMKTDSPRTPGDSMRDSMPPPGGKSTGPPATPSTHERSSLLGGVRDRRMSITPRNGHGPSDIDESLVGRFDKSEVIGSGEFSTVYRVTKLTSPTSSFMTMGLSTTPRTPSSPDSGRVYAVKKLRVPISGGKERERKYQEVHILRSLTHSSKIVQYVDSWEWNNHLYIQTEYCTEGSLDSFLKDIGQTGRLDDFRIWKIMLETAQGLAAIHEAGFIHLDIKPANILITFDGDLKIADFGMATTSPAPPGIEGEGDREYIGPEILRGRFEQPADIFALGLIILEIACNVFLPDNGPTWQALRFADLSAVPSLTSPEAGSVIRDANGVPIEHLSPVQEDQRNGDFPFEGMTHDPKNLFSPTKRTELLEPPSFMTDREDPHSLDKIVAWMIQPEPNNRPTAQQILASEPVSWVASRRAGGATVYEGNWGPQVGPSVEELIDDDTEMTDV</sequence>
<dbReference type="Pfam" id="PF00069">
    <property type="entry name" value="Pkinase"/>
    <property type="match status" value="1"/>
</dbReference>
<protein>
    <recommendedName>
        <fullName evidence="7">Protein kinase domain-containing protein</fullName>
    </recommendedName>
</protein>
<dbReference type="PROSITE" id="PS50011">
    <property type="entry name" value="PROTEIN_KINASE_DOM"/>
    <property type="match status" value="1"/>
</dbReference>
<evidence type="ECO:0000256" key="3">
    <source>
        <dbReference type="ARBA" id="ARBA00022777"/>
    </source>
</evidence>
<feature type="compositionally biased region" description="Polar residues" evidence="6">
    <location>
        <begin position="597"/>
        <end position="611"/>
    </location>
</feature>
<proteinExistence type="inferred from homology"/>
<feature type="non-terminal residue" evidence="8">
    <location>
        <position position="1156"/>
    </location>
</feature>
<keyword evidence="4" id="KW-0067">ATP-binding</keyword>
<feature type="region of interest" description="Disordered" evidence="6">
    <location>
        <begin position="575"/>
        <end position="652"/>
    </location>
</feature>
<evidence type="ECO:0000313" key="8">
    <source>
        <dbReference type="EMBL" id="KAK0708760.1"/>
    </source>
</evidence>
<dbReference type="GO" id="GO:0004713">
    <property type="term" value="F:protein tyrosine kinase activity"/>
    <property type="evidence" value="ECO:0007669"/>
    <property type="project" value="TreeGrafter"/>
</dbReference>
<dbReference type="PROSITE" id="PS00108">
    <property type="entry name" value="PROTEIN_KINASE_ST"/>
    <property type="match status" value="1"/>
</dbReference>
<accession>A0AA40A3T8</accession>
<feature type="compositionally biased region" description="Polar residues" evidence="6">
    <location>
        <begin position="509"/>
        <end position="528"/>
    </location>
</feature>
<dbReference type="GO" id="GO:0005634">
    <property type="term" value="C:nucleus"/>
    <property type="evidence" value="ECO:0007669"/>
    <property type="project" value="TreeGrafter"/>
</dbReference>
<evidence type="ECO:0000256" key="5">
    <source>
        <dbReference type="ARBA" id="ARBA00037982"/>
    </source>
</evidence>
<dbReference type="Gene3D" id="3.30.200.20">
    <property type="entry name" value="Phosphorylase Kinase, domain 1"/>
    <property type="match status" value="1"/>
</dbReference>
<organism evidence="8 9">
    <name type="scientific">Apiosordaria backusii</name>
    <dbReference type="NCBI Taxonomy" id="314023"/>
    <lineage>
        <taxon>Eukaryota</taxon>
        <taxon>Fungi</taxon>
        <taxon>Dikarya</taxon>
        <taxon>Ascomycota</taxon>
        <taxon>Pezizomycotina</taxon>
        <taxon>Sordariomycetes</taxon>
        <taxon>Sordariomycetidae</taxon>
        <taxon>Sordariales</taxon>
        <taxon>Lasiosphaeriaceae</taxon>
        <taxon>Apiosordaria</taxon>
    </lineage>
</organism>
<feature type="compositionally biased region" description="Low complexity" evidence="6">
    <location>
        <begin position="64"/>
        <end position="79"/>
    </location>
</feature>
<comment type="caution">
    <text evidence="8">The sequence shown here is derived from an EMBL/GenBank/DDBJ whole genome shotgun (WGS) entry which is preliminary data.</text>
</comment>
<name>A0AA40A3T8_9PEZI</name>
<feature type="region of interest" description="Disordered" evidence="6">
    <location>
        <begin position="693"/>
        <end position="776"/>
    </location>
</feature>
<evidence type="ECO:0000259" key="7">
    <source>
        <dbReference type="PROSITE" id="PS50011"/>
    </source>
</evidence>
<dbReference type="Gene3D" id="1.10.510.10">
    <property type="entry name" value="Transferase(Phosphotransferase) domain 1"/>
    <property type="match status" value="1"/>
</dbReference>
<feature type="region of interest" description="Disordered" evidence="6">
    <location>
        <begin position="465"/>
        <end position="528"/>
    </location>
</feature>
<dbReference type="Proteomes" id="UP001172159">
    <property type="component" value="Unassembled WGS sequence"/>
</dbReference>
<comment type="similarity">
    <text evidence="5">Belongs to the protein kinase superfamily. Ser/Thr protein kinase family. GCN2 subfamily.</text>
</comment>
<dbReference type="GO" id="GO:0005524">
    <property type="term" value="F:ATP binding"/>
    <property type="evidence" value="ECO:0007669"/>
    <property type="project" value="UniProtKB-KW"/>
</dbReference>
<evidence type="ECO:0000256" key="2">
    <source>
        <dbReference type="ARBA" id="ARBA00022741"/>
    </source>
</evidence>
<feature type="region of interest" description="Disordered" evidence="6">
    <location>
        <begin position="276"/>
        <end position="324"/>
    </location>
</feature>
<dbReference type="InterPro" id="IPR000719">
    <property type="entry name" value="Prot_kinase_dom"/>
</dbReference>
<keyword evidence="3" id="KW-0418">Kinase</keyword>
<feature type="region of interest" description="Disordered" evidence="6">
    <location>
        <begin position="383"/>
        <end position="443"/>
    </location>
</feature>
<keyword evidence="2" id="KW-0547">Nucleotide-binding</keyword>
<feature type="compositionally biased region" description="Basic and acidic residues" evidence="6">
    <location>
        <begin position="745"/>
        <end position="760"/>
    </location>
</feature>
<dbReference type="InterPro" id="IPR011009">
    <property type="entry name" value="Kinase-like_dom_sf"/>
</dbReference>
<evidence type="ECO:0000256" key="6">
    <source>
        <dbReference type="SAM" id="MobiDB-lite"/>
    </source>
</evidence>
<dbReference type="EMBL" id="JAUKTV010000018">
    <property type="protein sequence ID" value="KAK0708760.1"/>
    <property type="molecule type" value="Genomic_DNA"/>
</dbReference>
<evidence type="ECO:0000313" key="9">
    <source>
        <dbReference type="Proteomes" id="UP001172159"/>
    </source>
</evidence>
<dbReference type="InterPro" id="IPR008271">
    <property type="entry name" value="Ser/Thr_kinase_AS"/>
</dbReference>
<feature type="region of interest" description="Disordered" evidence="6">
    <location>
        <begin position="1132"/>
        <end position="1156"/>
    </location>
</feature>